<evidence type="ECO:0000256" key="2">
    <source>
        <dbReference type="ARBA" id="ARBA00023002"/>
    </source>
</evidence>
<dbReference type="FunFam" id="3.40.309.10:FF:000012">
    <property type="entry name" value="Betaine aldehyde dehydrogenase"/>
    <property type="match status" value="1"/>
</dbReference>
<dbReference type="InterPro" id="IPR015590">
    <property type="entry name" value="Aldehyde_DH_dom"/>
</dbReference>
<dbReference type="GO" id="GO:0004029">
    <property type="term" value="F:aldehyde dehydrogenase (NAD+) activity"/>
    <property type="evidence" value="ECO:0007669"/>
    <property type="project" value="UniProtKB-EC"/>
</dbReference>
<dbReference type="PROSITE" id="PS00687">
    <property type="entry name" value="ALDEHYDE_DEHYDR_GLU"/>
    <property type="match status" value="1"/>
</dbReference>
<dbReference type="GO" id="GO:0003677">
    <property type="term" value="F:DNA binding"/>
    <property type="evidence" value="ECO:0007669"/>
    <property type="project" value="InterPro"/>
</dbReference>
<comment type="catalytic activity">
    <reaction evidence="5">
        <text>an aldehyde + NAD(+) + H2O = a carboxylate + NADH + 2 H(+)</text>
        <dbReference type="Rhea" id="RHEA:16185"/>
        <dbReference type="ChEBI" id="CHEBI:15377"/>
        <dbReference type="ChEBI" id="CHEBI:15378"/>
        <dbReference type="ChEBI" id="CHEBI:17478"/>
        <dbReference type="ChEBI" id="CHEBI:29067"/>
        <dbReference type="ChEBI" id="CHEBI:57540"/>
        <dbReference type="ChEBI" id="CHEBI:57945"/>
        <dbReference type="EC" id="1.2.1.3"/>
    </reaction>
</comment>
<evidence type="ECO:0000256" key="3">
    <source>
        <dbReference type="ARBA" id="ARBA00023242"/>
    </source>
</evidence>
<protein>
    <recommendedName>
        <fullName evidence="4">aldehyde dehydrogenase (NAD(+))</fullName>
        <ecNumber evidence="4">1.2.1.3</ecNumber>
    </recommendedName>
</protein>
<accession>A0A6S6W9M5</accession>
<dbReference type="AlphaFoldDB" id="A0A6S6W9M5"/>
<sequence length="1150" mass="126663">MGLPEKIETRLFINGQFVESSNGKTFDIINPSTLKLVAKVHEASEQDTDNAVAAAKAAFPAWSALSPDQRGQYFKKLAKLIRENNDELAALEASSMGRPVTEFFDGYVAAAKWDRYAEVGYSVQGTSSVATPGYVNMTLRQPYGVVAAIIPWNVPLYFMAAKLAPALITGNTVVLKSSEKAPLTSAKVAALVQQAGFPPGVVNVITGFGNVSGSILSSHMDVRALSFTGSSRTGRIIQAAGAKSNLKQVYLELGGKSPAIVFEDADIEKAVKDTAHSVQWNSGQVCMANSRVYVQDTIADRYIELFKQRFENDTKMGDPLGARESGVNHGPQADEAQHKTILEYLESGKQSGGELITGGGAPSDRQGYYIQPTIFKNTPEDAKIMKEEIFGPVVSINVFNSEEEVLAKANATEFGLYASVFTKDIDRAMRFAKGLEAGTVGINCTSPVTAVDMPFGGYKSSGSGREGEPLYSLDNFLETKTVLIKIFPGPCRYCARTGAVCTIATPRRKRPYYHVTEEEYQCSMRILEHFFPGHELNLQSLRTIAKAIKDGTFDAEPVQHTEGLFTSAHASPDDGESIGDGEEQDVHELHEPLGCMMKDSRGKFRYVGAHSEIPFNAAVATLGMQRKNPSIIPMPKVGSYPPTLAAASPATTPGGVEESYYLPGRELCDVYISRFLEEVHCIFWLYPVETLLRRVDSTYSESAPRSSSSWMCSLYIMFAMGAANYVGDNGKSPPPDWPAALDLKTSEDYIALAKQLIPAVYDEADIDSIRAMAMMSLAMETLCSRVSSYLYMGASVQMAYSLGLHRDQTAEGASAMDREQNRRIWWSLFMLDQDISSRGGSPTVIDERFTKVTTLMPSEQILYPGLHTPLAWTTTAVSLCRLKREIIQSVYMERSANSISFSTVSNSLLLLQKWYRQVPAHLKYDVPSPPTHKRAVAIIHLQYWSTTILLTRPFLLYLVIKYSTLAPNKKIWFERMGKTCIDAAQKSAAILAQMADDGVLSSLTAFDSTCILRLLMVFVLAYAHTRTPQYNANIEKLVSIIRGMEQIGFTKMVAEETPMRLAELGIPERVSPSNGDANAPVHLDDVMIAQLWENWDPNFMTPLQAQQSLDLTFDDSGAFDVNSEILAFTNLDESIVIDPVHAYPHFEMQQ</sequence>
<keyword evidence="2 6" id="KW-0560">Oxidoreductase</keyword>
<dbReference type="GO" id="GO:0008270">
    <property type="term" value="F:zinc ion binding"/>
    <property type="evidence" value="ECO:0007669"/>
    <property type="project" value="InterPro"/>
</dbReference>
<dbReference type="PANTHER" id="PTHR11699">
    <property type="entry name" value="ALDEHYDE DEHYDROGENASE-RELATED"/>
    <property type="match status" value="1"/>
</dbReference>
<evidence type="ECO:0000313" key="9">
    <source>
        <dbReference type="Proteomes" id="UP000472372"/>
    </source>
</evidence>
<organism evidence="8 9">
    <name type="scientific">Pyrenophora teres f. teres</name>
    <dbReference type="NCBI Taxonomy" id="97479"/>
    <lineage>
        <taxon>Eukaryota</taxon>
        <taxon>Fungi</taxon>
        <taxon>Dikarya</taxon>
        <taxon>Ascomycota</taxon>
        <taxon>Pezizomycotina</taxon>
        <taxon>Dothideomycetes</taxon>
        <taxon>Pleosporomycetidae</taxon>
        <taxon>Pleosporales</taxon>
        <taxon>Pleosporineae</taxon>
        <taxon>Pleosporaceae</taxon>
        <taxon>Pyrenophora</taxon>
    </lineage>
</organism>
<dbReference type="GO" id="GO:0006351">
    <property type="term" value="P:DNA-templated transcription"/>
    <property type="evidence" value="ECO:0007669"/>
    <property type="project" value="InterPro"/>
</dbReference>
<evidence type="ECO:0000256" key="6">
    <source>
        <dbReference type="RuleBase" id="RU003345"/>
    </source>
</evidence>
<evidence type="ECO:0000259" key="7">
    <source>
        <dbReference type="SMART" id="SM00906"/>
    </source>
</evidence>
<comment type="similarity">
    <text evidence="1 6">Belongs to the aldehyde dehydrogenase family.</text>
</comment>
<dbReference type="InterPro" id="IPR029510">
    <property type="entry name" value="Ald_DH_CS_GLU"/>
</dbReference>
<keyword evidence="3" id="KW-0539">Nucleus</keyword>
<reference evidence="8" key="1">
    <citation type="submission" date="2021-02" db="EMBL/GenBank/DDBJ databases">
        <authorList>
            <person name="Syme A R."/>
            <person name="Syme A R."/>
            <person name="Moolhuijzen P."/>
        </authorList>
    </citation>
    <scope>NUCLEOTIDE SEQUENCE</scope>
    <source>
        <strain evidence="8">W1-1</strain>
    </source>
</reference>
<evidence type="ECO:0000256" key="1">
    <source>
        <dbReference type="ARBA" id="ARBA00009986"/>
    </source>
</evidence>
<evidence type="ECO:0000256" key="5">
    <source>
        <dbReference type="ARBA" id="ARBA00049194"/>
    </source>
</evidence>
<dbReference type="InterPro" id="IPR016161">
    <property type="entry name" value="Ald_DH/histidinol_DH"/>
</dbReference>
<dbReference type="EMBL" id="HG992983">
    <property type="protein sequence ID" value="CAE7195941.1"/>
    <property type="molecule type" value="Genomic_DNA"/>
</dbReference>
<dbReference type="Pfam" id="PF00171">
    <property type="entry name" value="Aldedh"/>
    <property type="match status" value="1"/>
</dbReference>
<dbReference type="Pfam" id="PF04082">
    <property type="entry name" value="Fungal_trans"/>
    <property type="match status" value="1"/>
</dbReference>
<dbReference type="InterPro" id="IPR016162">
    <property type="entry name" value="Ald_DH_N"/>
</dbReference>
<dbReference type="InterPro" id="IPR016163">
    <property type="entry name" value="Ald_DH_C"/>
</dbReference>
<dbReference type="SUPFAM" id="SSF53720">
    <property type="entry name" value="ALDH-like"/>
    <property type="match status" value="1"/>
</dbReference>
<evidence type="ECO:0000256" key="4">
    <source>
        <dbReference type="ARBA" id="ARBA00024226"/>
    </source>
</evidence>
<evidence type="ECO:0000313" key="8">
    <source>
        <dbReference type="EMBL" id="CAE7195941.1"/>
    </source>
</evidence>
<feature type="domain" description="Xylanolytic transcriptional activator regulatory" evidence="7">
    <location>
        <begin position="788"/>
        <end position="861"/>
    </location>
</feature>
<dbReference type="InterPro" id="IPR007219">
    <property type="entry name" value="XnlR_reg_dom"/>
</dbReference>
<dbReference type="SMART" id="SM00906">
    <property type="entry name" value="Fungal_trans"/>
    <property type="match status" value="1"/>
</dbReference>
<dbReference type="FunFam" id="3.40.605.10:FF:000001">
    <property type="entry name" value="Aldehyde dehydrogenase 1"/>
    <property type="match status" value="1"/>
</dbReference>
<dbReference type="CDD" id="cd12148">
    <property type="entry name" value="fungal_TF_MHR"/>
    <property type="match status" value="1"/>
</dbReference>
<name>A0A6S6W9M5_9PLEO</name>
<dbReference type="Proteomes" id="UP000472372">
    <property type="component" value="Chromosome 7"/>
</dbReference>
<dbReference type="Gene3D" id="3.40.309.10">
    <property type="entry name" value="Aldehyde Dehydrogenase, Chain A, domain 2"/>
    <property type="match status" value="1"/>
</dbReference>
<dbReference type="EC" id="1.2.1.3" evidence="4"/>
<dbReference type="Gene3D" id="3.40.605.10">
    <property type="entry name" value="Aldehyde Dehydrogenase, Chain A, domain 1"/>
    <property type="match status" value="1"/>
</dbReference>
<gene>
    <name evidence="8" type="ORF">PTTW11_08242</name>
</gene>
<proteinExistence type="inferred from homology"/>